<evidence type="ECO:0000313" key="7">
    <source>
        <dbReference type="Proteomes" id="UP000326912"/>
    </source>
</evidence>
<feature type="binding site" evidence="5">
    <location>
        <position position="193"/>
    </location>
    <ligand>
        <name>molybdate</name>
        <dbReference type="ChEBI" id="CHEBI:36264"/>
    </ligand>
</feature>
<dbReference type="GO" id="GO:1901359">
    <property type="term" value="F:tungstate binding"/>
    <property type="evidence" value="ECO:0007669"/>
    <property type="project" value="UniProtKB-ARBA"/>
</dbReference>
<dbReference type="Gene3D" id="3.40.190.10">
    <property type="entry name" value="Periplasmic binding protein-like II"/>
    <property type="match status" value="2"/>
</dbReference>
<dbReference type="GO" id="GO:0015689">
    <property type="term" value="P:molybdate ion transport"/>
    <property type="evidence" value="ECO:0007669"/>
    <property type="project" value="InterPro"/>
</dbReference>
<evidence type="ECO:0000256" key="4">
    <source>
        <dbReference type="ARBA" id="ARBA00022729"/>
    </source>
</evidence>
<dbReference type="InterPro" id="IPR005950">
    <property type="entry name" value="ModA"/>
</dbReference>
<feature type="binding site" evidence="5">
    <location>
        <position position="79"/>
    </location>
    <ligand>
        <name>molybdate</name>
        <dbReference type="ChEBI" id="CHEBI:36264"/>
    </ligand>
</feature>
<organism evidence="6 7">
    <name type="scientific">Dictyobacter vulcani</name>
    <dbReference type="NCBI Taxonomy" id="2607529"/>
    <lineage>
        <taxon>Bacteria</taxon>
        <taxon>Bacillati</taxon>
        <taxon>Chloroflexota</taxon>
        <taxon>Ktedonobacteria</taxon>
        <taxon>Ktedonobacterales</taxon>
        <taxon>Dictyobacteraceae</taxon>
        <taxon>Dictyobacter</taxon>
    </lineage>
</organism>
<evidence type="ECO:0000313" key="6">
    <source>
        <dbReference type="EMBL" id="GER87670.1"/>
    </source>
</evidence>
<dbReference type="RefSeq" id="WP_162005066.1">
    <property type="nucleotide sequence ID" value="NZ_BKZW01000001.1"/>
</dbReference>
<keyword evidence="4" id="KW-0732">Signal</keyword>
<keyword evidence="3 5" id="KW-0479">Metal-binding</keyword>
<evidence type="ECO:0000256" key="5">
    <source>
        <dbReference type="PIRSR" id="PIRSR004846-1"/>
    </source>
</evidence>
<dbReference type="CDD" id="cd13538">
    <property type="entry name" value="PBP2_ModA_like_1"/>
    <property type="match status" value="1"/>
</dbReference>
<evidence type="ECO:0000256" key="1">
    <source>
        <dbReference type="ARBA" id="ARBA00009175"/>
    </source>
</evidence>
<proteinExistence type="inferred from homology"/>
<feature type="binding site" evidence="5">
    <location>
        <position position="51"/>
    </location>
    <ligand>
        <name>molybdate</name>
        <dbReference type="ChEBI" id="CHEBI:36264"/>
    </ligand>
</feature>
<comment type="caution">
    <text evidence="6">The sequence shown here is derived from an EMBL/GenBank/DDBJ whole genome shotgun (WGS) entry which is preliminary data.</text>
</comment>
<dbReference type="GO" id="GO:0046872">
    <property type="term" value="F:metal ion binding"/>
    <property type="evidence" value="ECO:0007669"/>
    <property type="project" value="UniProtKB-KW"/>
</dbReference>
<reference evidence="6 7" key="1">
    <citation type="submission" date="2019-10" db="EMBL/GenBank/DDBJ databases">
        <title>Dictyobacter vulcani sp. nov., within the class Ktedonobacteria, isolated from soil of volcanic Mt. Zao.</title>
        <authorList>
            <person name="Zheng Y."/>
            <person name="Wang C.M."/>
            <person name="Sakai Y."/>
            <person name="Abe K."/>
            <person name="Yokota A."/>
            <person name="Yabe S."/>
        </authorList>
    </citation>
    <scope>NUCLEOTIDE SEQUENCE [LARGE SCALE GENOMIC DNA]</scope>
    <source>
        <strain evidence="6 7">W12</strain>
    </source>
</reference>
<evidence type="ECO:0000256" key="3">
    <source>
        <dbReference type="ARBA" id="ARBA00022723"/>
    </source>
</evidence>
<dbReference type="PANTHER" id="PTHR30632:SF0">
    <property type="entry name" value="SULFATE-BINDING PROTEIN"/>
    <property type="match status" value="1"/>
</dbReference>
<dbReference type="Pfam" id="PF13531">
    <property type="entry name" value="SBP_bac_11"/>
    <property type="match status" value="1"/>
</dbReference>
<comment type="similarity">
    <text evidence="1">Belongs to the bacterial solute-binding protein ModA family.</text>
</comment>
<dbReference type="EMBL" id="BKZW01000001">
    <property type="protein sequence ID" value="GER87670.1"/>
    <property type="molecule type" value="Genomic_DNA"/>
</dbReference>
<dbReference type="PANTHER" id="PTHR30632">
    <property type="entry name" value="MOLYBDATE-BINDING PERIPLASMIC PROTEIN"/>
    <property type="match status" value="1"/>
</dbReference>
<dbReference type="NCBIfam" id="TIGR01256">
    <property type="entry name" value="modA"/>
    <property type="match status" value="1"/>
</dbReference>
<dbReference type="PIRSF" id="PIRSF004846">
    <property type="entry name" value="ModA"/>
    <property type="match status" value="1"/>
</dbReference>
<dbReference type="PROSITE" id="PS51257">
    <property type="entry name" value="PROKAR_LIPOPROTEIN"/>
    <property type="match status" value="1"/>
</dbReference>
<keyword evidence="2 5" id="KW-0500">Molybdenum</keyword>
<keyword evidence="7" id="KW-1185">Reference proteome</keyword>
<feature type="binding site" evidence="5">
    <location>
        <position position="211"/>
    </location>
    <ligand>
        <name>molybdate</name>
        <dbReference type="ChEBI" id="CHEBI:36264"/>
    </ligand>
</feature>
<accession>A0A5J4KMN7</accession>
<dbReference type="Proteomes" id="UP000326912">
    <property type="component" value="Unassembled WGS sequence"/>
</dbReference>
<dbReference type="GO" id="GO:0030973">
    <property type="term" value="F:molybdate ion binding"/>
    <property type="evidence" value="ECO:0007669"/>
    <property type="project" value="TreeGrafter"/>
</dbReference>
<dbReference type="FunFam" id="3.40.190.10:FF:000035">
    <property type="entry name" value="Molybdate ABC transporter substrate-binding protein"/>
    <property type="match status" value="1"/>
</dbReference>
<evidence type="ECO:0000256" key="2">
    <source>
        <dbReference type="ARBA" id="ARBA00022505"/>
    </source>
</evidence>
<gene>
    <name evidence="6" type="ORF">KDW_18320</name>
</gene>
<sequence>MKLFRSVLPLLLFVLLLIVSACGESAPPSNTSSGSKATPAPISLKIFAAASLTESFNELKTSYHSAHPNVDITYNFNGSQVLVQQLSNGASADIFASADQTNMQKAVKAGVVAESKVFAQNKLVVILPKANPGHINTLKDLAKSGTKLVVGAPAVPIGKYGLQVLDKMGTSSQYGPDYEKQVKANIVSQEQNVKAVVQKVQLGEADAGIVYQTDVTAAVENKVSVLTIPDQFNVTASYPIAITKDSAQATEAQHFLTYLLSSDGQAILTKYHFISVSK</sequence>
<dbReference type="InterPro" id="IPR050682">
    <property type="entry name" value="ModA/WtpA"/>
</dbReference>
<name>A0A5J4KMN7_9CHLR</name>
<protein>
    <submittedName>
        <fullName evidence="6">Molybdenum ABC transporter substrate-binding protein</fullName>
    </submittedName>
</protein>
<dbReference type="AlphaFoldDB" id="A0A5J4KMN7"/>
<dbReference type="SUPFAM" id="SSF53850">
    <property type="entry name" value="Periplasmic binding protein-like II"/>
    <property type="match status" value="1"/>
</dbReference>